<dbReference type="EMBL" id="JAHRIO010049984">
    <property type="protein sequence ID" value="MEQ2173731.1"/>
    <property type="molecule type" value="Genomic_DNA"/>
</dbReference>
<name>A0ABV0NQN2_9TELE</name>
<feature type="signal peptide" evidence="1">
    <location>
        <begin position="1"/>
        <end position="20"/>
    </location>
</feature>
<feature type="chain" id="PRO_5046631807" evidence="1">
    <location>
        <begin position="21"/>
        <end position="153"/>
    </location>
</feature>
<dbReference type="Proteomes" id="UP001476798">
    <property type="component" value="Unassembled WGS sequence"/>
</dbReference>
<reference evidence="2 3" key="1">
    <citation type="submission" date="2021-06" db="EMBL/GenBank/DDBJ databases">
        <authorList>
            <person name="Palmer J.M."/>
        </authorList>
    </citation>
    <scope>NUCLEOTIDE SEQUENCE [LARGE SCALE GENOMIC DNA]</scope>
    <source>
        <strain evidence="2 3">GA_2019</strain>
        <tissue evidence="2">Muscle</tissue>
    </source>
</reference>
<gene>
    <name evidence="2" type="ORF">GOODEAATRI_000321</name>
</gene>
<comment type="caution">
    <text evidence="2">The sequence shown here is derived from an EMBL/GenBank/DDBJ whole genome shotgun (WGS) entry which is preliminary data.</text>
</comment>
<evidence type="ECO:0000256" key="1">
    <source>
        <dbReference type="SAM" id="SignalP"/>
    </source>
</evidence>
<proteinExistence type="predicted"/>
<keyword evidence="3" id="KW-1185">Reference proteome</keyword>
<evidence type="ECO:0000313" key="2">
    <source>
        <dbReference type="EMBL" id="MEQ2173731.1"/>
    </source>
</evidence>
<sequence>MLLFSCLLLWLLYSGFMVSGLSGYLRCLCWSRCVLVSLLVFRCREQKKYRVFVVIPLLPGFEGDITTGGGNAIQAIMHFTYRCLPCNIVHNMQQLKNYCCQERLCDTDPEQAAEELKAIRGLLVHFPLKFQHEENLLPPLNCKEGIAPTELWT</sequence>
<accession>A0ABV0NQN2</accession>
<organism evidence="2 3">
    <name type="scientific">Goodea atripinnis</name>
    <dbReference type="NCBI Taxonomy" id="208336"/>
    <lineage>
        <taxon>Eukaryota</taxon>
        <taxon>Metazoa</taxon>
        <taxon>Chordata</taxon>
        <taxon>Craniata</taxon>
        <taxon>Vertebrata</taxon>
        <taxon>Euteleostomi</taxon>
        <taxon>Actinopterygii</taxon>
        <taxon>Neopterygii</taxon>
        <taxon>Teleostei</taxon>
        <taxon>Neoteleostei</taxon>
        <taxon>Acanthomorphata</taxon>
        <taxon>Ovalentaria</taxon>
        <taxon>Atherinomorphae</taxon>
        <taxon>Cyprinodontiformes</taxon>
        <taxon>Goodeidae</taxon>
        <taxon>Goodea</taxon>
    </lineage>
</organism>
<evidence type="ECO:0000313" key="3">
    <source>
        <dbReference type="Proteomes" id="UP001476798"/>
    </source>
</evidence>
<keyword evidence="1" id="KW-0732">Signal</keyword>
<protein>
    <submittedName>
        <fullName evidence="2">Uncharacterized protein</fullName>
    </submittedName>
</protein>